<evidence type="ECO:0000256" key="4">
    <source>
        <dbReference type="ARBA" id="ARBA00023136"/>
    </source>
</evidence>
<dbReference type="OrthoDB" id="4822551at2"/>
<dbReference type="InterPro" id="IPR006976">
    <property type="entry name" value="VanZ-like"/>
</dbReference>
<dbReference type="InterPro" id="IPR053150">
    <property type="entry name" value="Teicoplanin_resist-assoc"/>
</dbReference>
<feature type="transmembrane region" description="Helical" evidence="6">
    <location>
        <begin position="252"/>
        <end position="272"/>
    </location>
</feature>
<keyword evidence="3 6" id="KW-1133">Transmembrane helix</keyword>
<organism evidence="9 10">
    <name type="scientific">Ancrocorticia populi</name>
    <dbReference type="NCBI Taxonomy" id="2175228"/>
    <lineage>
        <taxon>Bacteria</taxon>
        <taxon>Bacillati</taxon>
        <taxon>Actinomycetota</taxon>
        <taxon>Actinomycetes</taxon>
        <taxon>Actinomycetales</taxon>
        <taxon>Actinomycetaceae</taxon>
        <taxon>Ancrocorticia</taxon>
    </lineage>
</organism>
<protein>
    <submittedName>
        <fullName evidence="9">Uncharacterized protein</fullName>
    </submittedName>
</protein>
<comment type="caution">
    <text evidence="9">The sequence shown here is derived from an EMBL/GenBank/DDBJ whole genome shotgun (WGS) entry which is preliminary data.</text>
</comment>
<keyword evidence="4 6" id="KW-0472">Membrane</keyword>
<dbReference type="AlphaFoldDB" id="A0A2V1K6F5"/>
<feature type="transmembrane region" description="Helical" evidence="6">
    <location>
        <begin position="12"/>
        <end position="31"/>
    </location>
</feature>
<evidence type="ECO:0000256" key="2">
    <source>
        <dbReference type="ARBA" id="ARBA00022692"/>
    </source>
</evidence>
<evidence type="ECO:0000256" key="5">
    <source>
        <dbReference type="SAM" id="MobiDB-lite"/>
    </source>
</evidence>
<gene>
    <name evidence="9" type="ORF">DD236_01030</name>
</gene>
<feature type="transmembrane region" description="Helical" evidence="6">
    <location>
        <begin position="213"/>
        <end position="237"/>
    </location>
</feature>
<accession>A0A2V1K6F5</accession>
<evidence type="ECO:0000313" key="10">
    <source>
        <dbReference type="Proteomes" id="UP000245283"/>
    </source>
</evidence>
<feature type="transmembrane region" description="Helical" evidence="6">
    <location>
        <begin position="106"/>
        <end position="124"/>
    </location>
</feature>
<dbReference type="PANTHER" id="PTHR36834">
    <property type="entry name" value="MEMBRANE PROTEIN-RELATED"/>
    <property type="match status" value="1"/>
</dbReference>
<evidence type="ECO:0000256" key="3">
    <source>
        <dbReference type="ARBA" id="ARBA00022989"/>
    </source>
</evidence>
<evidence type="ECO:0000259" key="7">
    <source>
        <dbReference type="Pfam" id="PF04892"/>
    </source>
</evidence>
<proteinExistence type="predicted"/>
<feature type="domain" description="RDD" evidence="8">
    <location>
        <begin position="208"/>
        <end position="354"/>
    </location>
</feature>
<feature type="transmembrane region" description="Helical" evidence="6">
    <location>
        <begin position="171"/>
        <end position="192"/>
    </location>
</feature>
<feature type="transmembrane region" description="Helical" evidence="6">
    <location>
        <begin position="329"/>
        <end position="349"/>
    </location>
</feature>
<evidence type="ECO:0000313" key="9">
    <source>
        <dbReference type="EMBL" id="PWF27026.1"/>
    </source>
</evidence>
<keyword evidence="10" id="KW-1185">Reference proteome</keyword>
<dbReference type="RefSeq" id="WP_109092527.1">
    <property type="nucleotide sequence ID" value="NZ_QETB01000001.1"/>
</dbReference>
<dbReference type="InterPro" id="IPR010432">
    <property type="entry name" value="RDD"/>
</dbReference>
<dbReference type="Pfam" id="PF04892">
    <property type="entry name" value="VanZ"/>
    <property type="match status" value="1"/>
</dbReference>
<feature type="transmembrane region" description="Helical" evidence="6">
    <location>
        <begin position="43"/>
        <end position="61"/>
    </location>
</feature>
<evidence type="ECO:0000256" key="1">
    <source>
        <dbReference type="ARBA" id="ARBA00004141"/>
    </source>
</evidence>
<feature type="domain" description="VanZ-like" evidence="7">
    <location>
        <begin position="49"/>
        <end position="186"/>
    </location>
</feature>
<feature type="transmembrane region" description="Helical" evidence="6">
    <location>
        <begin position="131"/>
        <end position="151"/>
    </location>
</feature>
<reference evidence="10" key="1">
    <citation type="submission" date="2018-05" db="EMBL/GenBank/DDBJ databases">
        <authorList>
            <person name="Li Y."/>
        </authorList>
    </citation>
    <scope>NUCLEOTIDE SEQUENCE [LARGE SCALE GENOMIC DNA]</scope>
    <source>
        <strain evidence="10">sk1b4</strain>
    </source>
</reference>
<evidence type="ECO:0000259" key="8">
    <source>
        <dbReference type="Pfam" id="PF06271"/>
    </source>
</evidence>
<dbReference type="Proteomes" id="UP000245283">
    <property type="component" value="Unassembled WGS sequence"/>
</dbReference>
<keyword evidence="2 6" id="KW-0812">Transmembrane</keyword>
<comment type="subcellular location">
    <subcellularLocation>
        <location evidence="1">Membrane</location>
        <topology evidence="1">Multi-pass membrane protein</topology>
    </subcellularLocation>
</comment>
<sequence>MTVWLDNAEISIIIGAAVFLLLFIPGLIWQYVRYGQFTARRMIGWLAVCVYGSALVVYTFVPLPSDGAAWCAEHAARANTNPFQFVDDIRRKTAGMSLTQSARSPVVLQVVFNVVLFVPFGAILRRYFGRGVVFTTAAGLLTSLAIESLQYTGLLGIYPCAIRVADVDDVITNTLGALIGALLAPAFLWWMPSAKRASEKRLQPRKVTVWRRWTGMAIDAALFFILSAAVSVAYNVYELLTRGAVSQEQPQWVLIVSVVLPVLSVFVVPAAGGRGASAGQKIVWLTPKWVDGNTLTDSNPVMRIARSLIVVGPWVATDFLSDGSTAKGVIGLVSAVILFLTVVMVPFTANRRSFSGFITRAVFVDSRDPVAGGPENKAPEPLTGAKKRELGV</sequence>
<dbReference type="Pfam" id="PF06271">
    <property type="entry name" value="RDD"/>
    <property type="match status" value="1"/>
</dbReference>
<feature type="region of interest" description="Disordered" evidence="5">
    <location>
        <begin position="369"/>
        <end position="392"/>
    </location>
</feature>
<dbReference type="EMBL" id="QETB01000001">
    <property type="protein sequence ID" value="PWF27026.1"/>
    <property type="molecule type" value="Genomic_DNA"/>
</dbReference>
<dbReference type="PANTHER" id="PTHR36834:SF1">
    <property type="entry name" value="INTEGRAL MEMBRANE PROTEIN"/>
    <property type="match status" value="1"/>
</dbReference>
<name>A0A2V1K6F5_9ACTO</name>
<evidence type="ECO:0000256" key="6">
    <source>
        <dbReference type="SAM" id="Phobius"/>
    </source>
</evidence>